<evidence type="ECO:0000259" key="2">
    <source>
        <dbReference type="Pfam" id="PF04545"/>
    </source>
</evidence>
<dbReference type="Gene3D" id="1.10.10.10">
    <property type="entry name" value="Winged helix-like DNA-binding domain superfamily/Winged helix DNA-binding domain"/>
    <property type="match status" value="1"/>
</dbReference>
<proteinExistence type="predicted"/>
<keyword evidence="4" id="KW-1185">Reference proteome</keyword>
<dbReference type="Pfam" id="PF04545">
    <property type="entry name" value="Sigma70_r4"/>
    <property type="match status" value="1"/>
</dbReference>
<organism evidence="3 4">
    <name type="scientific">Micrococcus yunnanensis</name>
    <dbReference type="NCBI Taxonomy" id="566027"/>
    <lineage>
        <taxon>Bacteria</taxon>
        <taxon>Bacillati</taxon>
        <taxon>Actinomycetota</taxon>
        <taxon>Actinomycetes</taxon>
        <taxon>Micrococcales</taxon>
        <taxon>Micrococcaceae</taxon>
        <taxon>Micrococcus</taxon>
    </lineage>
</organism>
<feature type="region of interest" description="Disordered" evidence="1">
    <location>
        <begin position="354"/>
        <end position="377"/>
    </location>
</feature>
<feature type="domain" description="RNA polymerase sigma-70 region 4" evidence="2">
    <location>
        <begin position="17"/>
        <end position="42"/>
    </location>
</feature>
<sequence length="398" mass="44497">MTILPSTPRAVRMAREYFEGSTLAEIGERFGRTRERVRQLIRDEAGYSTKELKAYRELLADEEFRMKRAAAVSWSERHVGVPLFVASQDLSLSQQELRRLLGKRVKFHLGDAKPRKTSSATPDEVLLSALREFYEETGETAAQSFTQWSRSHGVPTHQTVANRFGGWNAALERAGIAVTDRRRSRSKYSDAELVEALVDAWSSATPPRTYLELSDWLSARPGMPSAALIRNRLGVGFEEMRARALRVVAGQSMGFPGRKRTRVDWKGKLDPGDDPLTLVRRAIEDRGPRLTVAAYNSWAAEHGVPATPTVLRRAGTNWVQLVEAAGGTPNPPKPANPFTTEELRVWMERFMTESATHSQSAHEEWRQAHGGPSAQTITTRLGPWREVLENLGGGQREG</sequence>
<dbReference type="EMBL" id="JACJIK010000001">
    <property type="protein sequence ID" value="MBA9060004.1"/>
    <property type="molecule type" value="Genomic_DNA"/>
</dbReference>
<name>A0ABR6D1L4_9MICC</name>
<dbReference type="Pfam" id="PF18780">
    <property type="entry name" value="HNH_repeat"/>
    <property type="match status" value="1"/>
</dbReference>
<dbReference type="SUPFAM" id="SSF88659">
    <property type="entry name" value="Sigma3 and sigma4 domains of RNA polymerase sigma factors"/>
    <property type="match status" value="1"/>
</dbReference>
<accession>A0ABR6D1L4</accession>
<dbReference type="RefSeq" id="WP_134377221.1">
    <property type="nucleotide sequence ID" value="NZ_BAAAYW010000007.1"/>
</dbReference>
<dbReference type="InterPro" id="IPR013324">
    <property type="entry name" value="RNA_pol_sigma_r3/r4-like"/>
</dbReference>
<dbReference type="InterPro" id="IPR036388">
    <property type="entry name" value="WH-like_DNA-bd_sf"/>
</dbReference>
<gene>
    <name evidence="3" type="ORF">HDA34_001711</name>
</gene>
<evidence type="ECO:0000256" key="1">
    <source>
        <dbReference type="SAM" id="MobiDB-lite"/>
    </source>
</evidence>
<dbReference type="InterPro" id="IPR041025">
    <property type="entry name" value="HNH_repeat"/>
</dbReference>
<dbReference type="GeneID" id="93364052"/>
<reference evidence="3 4" key="1">
    <citation type="submission" date="2020-08" db="EMBL/GenBank/DDBJ databases">
        <title>Sequencing the genomes of 1000 actinobacteria strains.</title>
        <authorList>
            <person name="Klenk H.-P."/>
        </authorList>
    </citation>
    <scope>NUCLEOTIDE SEQUENCE [LARGE SCALE GENOMIC DNA]</scope>
    <source>
        <strain evidence="3 4">DSM 21948</strain>
    </source>
</reference>
<evidence type="ECO:0000313" key="4">
    <source>
        <dbReference type="Proteomes" id="UP000572670"/>
    </source>
</evidence>
<dbReference type="Proteomes" id="UP000572670">
    <property type="component" value="Unassembled WGS sequence"/>
</dbReference>
<dbReference type="InterPro" id="IPR007630">
    <property type="entry name" value="RNA_pol_sigma70_r4"/>
</dbReference>
<evidence type="ECO:0000313" key="3">
    <source>
        <dbReference type="EMBL" id="MBA9060004.1"/>
    </source>
</evidence>
<protein>
    <submittedName>
        <fullName evidence="3">8-oxo-dGTP pyrophosphatase MutT (NUDIX family)</fullName>
    </submittedName>
</protein>
<comment type="caution">
    <text evidence="3">The sequence shown here is derived from an EMBL/GenBank/DDBJ whole genome shotgun (WGS) entry which is preliminary data.</text>
</comment>